<comment type="similarity">
    <text evidence="2">Belongs to the transaldolase family. Type 1 subfamily.</text>
</comment>
<dbReference type="HAMAP" id="MF_00492">
    <property type="entry name" value="Transaldolase_1"/>
    <property type="match status" value="1"/>
</dbReference>
<evidence type="ECO:0000256" key="6">
    <source>
        <dbReference type="ARBA" id="ARBA00023126"/>
    </source>
</evidence>
<evidence type="ECO:0000256" key="9">
    <source>
        <dbReference type="RuleBase" id="RU000501"/>
    </source>
</evidence>
<evidence type="ECO:0000256" key="3">
    <source>
        <dbReference type="ARBA" id="ARBA00013151"/>
    </source>
</evidence>
<evidence type="ECO:0000256" key="4">
    <source>
        <dbReference type="ARBA" id="ARBA00018292"/>
    </source>
</evidence>
<keyword evidence="5 9" id="KW-0808">Transferase</keyword>
<gene>
    <name evidence="10" type="ORF">GQ43DRAFT_439782</name>
</gene>
<organism evidence="10 11">
    <name type="scientific">Delitschia confertaspora ATCC 74209</name>
    <dbReference type="NCBI Taxonomy" id="1513339"/>
    <lineage>
        <taxon>Eukaryota</taxon>
        <taxon>Fungi</taxon>
        <taxon>Dikarya</taxon>
        <taxon>Ascomycota</taxon>
        <taxon>Pezizomycotina</taxon>
        <taxon>Dothideomycetes</taxon>
        <taxon>Pleosporomycetidae</taxon>
        <taxon>Pleosporales</taxon>
        <taxon>Delitschiaceae</taxon>
        <taxon>Delitschia</taxon>
    </lineage>
</organism>
<dbReference type="OrthoDB" id="2015515at2759"/>
<evidence type="ECO:0000256" key="8">
    <source>
        <dbReference type="ARBA" id="ARBA00048810"/>
    </source>
</evidence>
<dbReference type="Pfam" id="PF00923">
    <property type="entry name" value="TAL_FSA"/>
    <property type="match status" value="1"/>
</dbReference>
<dbReference type="InterPro" id="IPR001585">
    <property type="entry name" value="TAL/FSA"/>
</dbReference>
<evidence type="ECO:0000256" key="7">
    <source>
        <dbReference type="ARBA" id="ARBA00023270"/>
    </source>
</evidence>
<dbReference type="CDD" id="cd00957">
    <property type="entry name" value="Transaldolase_TalAB"/>
    <property type="match status" value="1"/>
</dbReference>
<dbReference type="PANTHER" id="PTHR10683:SF18">
    <property type="entry name" value="TRANSALDOLASE"/>
    <property type="match status" value="1"/>
</dbReference>
<dbReference type="Gene3D" id="3.20.20.70">
    <property type="entry name" value="Aldolase class I"/>
    <property type="match status" value="1"/>
</dbReference>
<dbReference type="PROSITE" id="PS00958">
    <property type="entry name" value="TRANSALDOLASE_2"/>
    <property type="match status" value="1"/>
</dbReference>
<dbReference type="GO" id="GO:0005975">
    <property type="term" value="P:carbohydrate metabolic process"/>
    <property type="evidence" value="ECO:0007669"/>
    <property type="project" value="InterPro"/>
</dbReference>
<name>A0A9P4MQX7_9PLEO</name>
<dbReference type="GO" id="GO:0004801">
    <property type="term" value="F:transaldolase activity"/>
    <property type="evidence" value="ECO:0007669"/>
    <property type="project" value="UniProtKB-EC"/>
</dbReference>
<dbReference type="InterPro" id="IPR004730">
    <property type="entry name" value="Transaldolase_1"/>
</dbReference>
<dbReference type="Proteomes" id="UP000799536">
    <property type="component" value="Unassembled WGS sequence"/>
</dbReference>
<accession>A0A9P4MQX7</accession>
<dbReference type="NCBIfam" id="NF009001">
    <property type="entry name" value="PRK12346.1"/>
    <property type="match status" value="1"/>
</dbReference>
<dbReference type="GO" id="GO:0005737">
    <property type="term" value="C:cytoplasm"/>
    <property type="evidence" value="ECO:0007669"/>
    <property type="project" value="InterPro"/>
</dbReference>
<dbReference type="PROSITE" id="PS01054">
    <property type="entry name" value="TRANSALDOLASE_1"/>
    <property type="match status" value="1"/>
</dbReference>
<comment type="function">
    <text evidence="9">Catalyzes the rate-limiting step of the non-oxidative phase in the pentose phosphate pathway. Catalyzes the reversible conversion of sedheptulose-7-phosphate and D-glyceraldehyde 3-phosphate into erythrose-4-phosphate and beta-D-fructose 6-phosphate.</text>
</comment>
<evidence type="ECO:0000313" key="11">
    <source>
        <dbReference type="Proteomes" id="UP000799536"/>
    </source>
</evidence>
<dbReference type="InterPro" id="IPR018225">
    <property type="entry name" value="Transaldolase_AS"/>
</dbReference>
<protein>
    <recommendedName>
        <fullName evidence="4 9">Transaldolase</fullName>
        <ecNumber evidence="3 9">2.2.1.2</ecNumber>
    </recommendedName>
</protein>
<dbReference type="PANTHER" id="PTHR10683">
    <property type="entry name" value="TRANSALDOLASE"/>
    <property type="match status" value="1"/>
</dbReference>
<evidence type="ECO:0000313" key="10">
    <source>
        <dbReference type="EMBL" id="KAF2202329.1"/>
    </source>
</evidence>
<keyword evidence="11" id="KW-1185">Reference proteome</keyword>
<dbReference type="FunFam" id="3.20.20.70:FF:000088">
    <property type="entry name" value="Transaldolase"/>
    <property type="match status" value="1"/>
</dbReference>
<comment type="pathway">
    <text evidence="1 9">Carbohydrate degradation; pentose phosphate pathway; D-glyceraldehyde 3-phosphate and beta-D-fructose 6-phosphate from D-ribose 5-phosphate and D-xylulose 5-phosphate (non-oxidative stage): step 2/3.</text>
</comment>
<dbReference type="SUPFAM" id="SSF51569">
    <property type="entry name" value="Aldolase"/>
    <property type="match status" value="1"/>
</dbReference>
<dbReference type="AlphaFoldDB" id="A0A9P4MQX7"/>
<evidence type="ECO:0000256" key="2">
    <source>
        <dbReference type="ARBA" id="ARBA00008012"/>
    </source>
</evidence>
<dbReference type="InterPro" id="IPR013785">
    <property type="entry name" value="Aldolase_TIM"/>
</dbReference>
<comment type="caution">
    <text evidence="10">The sequence shown here is derived from an EMBL/GenBank/DDBJ whole genome shotgun (WGS) entry which is preliminary data.</text>
</comment>
<dbReference type="NCBIfam" id="TIGR00874">
    <property type="entry name" value="talAB"/>
    <property type="match status" value="1"/>
</dbReference>
<proteinExistence type="inferred from homology"/>
<evidence type="ECO:0000256" key="1">
    <source>
        <dbReference type="ARBA" id="ARBA00004857"/>
    </source>
</evidence>
<sequence length="325" mass="35990">MSSSLDQLKASGTTVVCDSGDFATIDKYKPQDATTNPSLILAASKKPEYAKLIDAAVEYGKKHGNSIDEQVDATLDSLLVQFGKEILKIIPGKVSTEVDARFSFDTEQSVKKALHIIDLYKEQGISKDRILIKIASTWEGIKAAEILQSKHGVNCNLTLMFSLVQATAAAEAGAFLISPFVGRILDWYKASTKKDYSSEEDPGVKSVQNIFNYYKKFGYKTIVMGASFRNTGEITELAGCDYLTIAPNLLEQLYNSQEPVPKKLDAANASSLNLEKRTYINNEADFRFYFNEDQMAVEKLREGISKFAADAVTLKDILKEKIQKS</sequence>
<dbReference type="EC" id="2.2.1.2" evidence="3 9"/>
<comment type="catalytic activity">
    <reaction evidence="8 9">
        <text>D-sedoheptulose 7-phosphate + D-glyceraldehyde 3-phosphate = D-erythrose 4-phosphate + beta-D-fructose 6-phosphate</text>
        <dbReference type="Rhea" id="RHEA:17053"/>
        <dbReference type="ChEBI" id="CHEBI:16897"/>
        <dbReference type="ChEBI" id="CHEBI:57483"/>
        <dbReference type="ChEBI" id="CHEBI:57634"/>
        <dbReference type="ChEBI" id="CHEBI:59776"/>
        <dbReference type="EC" id="2.2.1.2"/>
    </reaction>
</comment>
<dbReference type="GO" id="GO:0009052">
    <property type="term" value="P:pentose-phosphate shunt, non-oxidative branch"/>
    <property type="evidence" value="ECO:0007669"/>
    <property type="project" value="TreeGrafter"/>
</dbReference>
<evidence type="ECO:0000256" key="5">
    <source>
        <dbReference type="ARBA" id="ARBA00022679"/>
    </source>
</evidence>
<keyword evidence="7" id="KW-0704">Schiff base</keyword>
<reference evidence="10" key="1">
    <citation type="journal article" date="2020" name="Stud. Mycol.">
        <title>101 Dothideomycetes genomes: a test case for predicting lifestyles and emergence of pathogens.</title>
        <authorList>
            <person name="Haridas S."/>
            <person name="Albert R."/>
            <person name="Binder M."/>
            <person name="Bloem J."/>
            <person name="Labutti K."/>
            <person name="Salamov A."/>
            <person name="Andreopoulos B."/>
            <person name="Baker S."/>
            <person name="Barry K."/>
            <person name="Bills G."/>
            <person name="Bluhm B."/>
            <person name="Cannon C."/>
            <person name="Castanera R."/>
            <person name="Culley D."/>
            <person name="Daum C."/>
            <person name="Ezra D."/>
            <person name="Gonzalez J."/>
            <person name="Henrissat B."/>
            <person name="Kuo A."/>
            <person name="Liang C."/>
            <person name="Lipzen A."/>
            <person name="Lutzoni F."/>
            <person name="Magnuson J."/>
            <person name="Mondo S."/>
            <person name="Nolan M."/>
            <person name="Ohm R."/>
            <person name="Pangilinan J."/>
            <person name="Park H.-J."/>
            <person name="Ramirez L."/>
            <person name="Alfaro M."/>
            <person name="Sun H."/>
            <person name="Tritt A."/>
            <person name="Yoshinaga Y."/>
            <person name="Zwiers L.-H."/>
            <person name="Turgeon B."/>
            <person name="Goodwin S."/>
            <person name="Spatafora J."/>
            <person name="Crous P."/>
            <person name="Grigoriev I."/>
        </authorList>
    </citation>
    <scope>NUCLEOTIDE SEQUENCE</scope>
    <source>
        <strain evidence="10">ATCC 74209</strain>
    </source>
</reference>
<dbReference type="EMBL" id="ML993940">
    <property type="protein sequence ID" value="KAF2202329.1"/>
    <property type="molecule type" value="Genomic_DNA"/>
</dbReference>
<keyword evidence="6 9" id="KW-0570">Pentose shunt</keyword>